<proteinExistence type="predicted"/>
<accession>A0A329EC37</accession>
<gene>
    <name evidence="3" type="ORF">DET48_109131</name>
</gene>
<evidence type="ECO:0000259" key="2">
    <source>
        <dbReference type="Pfam" id="PF20419"/>
    </source>
</evidence>
<evidence type="ECO:0000256" key="1">
    <source>
        <dbReference type="SAM" id="SignalP"/>
    </source>
</evidence>
<evidence type="ECO:0000313" key="3">
    <source>
        <dbReference type="EMBL" id="RAS64489.1"/>
    </source>
</evidence>
<dbReference type="AlphaFoldDB" id="A0A329EC37"/>
<reference evidence="3 4" key="1">
    <citation type="submission" date="2018-06" db="EMBL/GenBank/DDBJ databases">
        <title>Freshwater and sediment microbial communities from various areas in North America, analyzing microbe dynamics in response to fracking.</title>
        <authorList>
            <person name="Lamendella R."/>
        </authorList>
    </citation>
    <scope>NUCLEOTIDE SEQUENCE [LARGE SCALE GENOMIC DNA]</scope>
    <source>
        <strain evidence="3 4">99A</strain>
    </source>
</reference>
<organism evidence="3 4">
    <name type="scientific">Vibrio diazotrophicus</name>
    <dbReference type="NCBI Taxonomy" id="685"/>
    <lineage>
        <taxon>Bacteria</taxon>
        <taxon>Pseudomonadati</taxon>
        <taxon>Pseudomonadota</taxon>
        <taxon>Gammaproteobacteria</taxon>
        <taxon>Vibrionales</taxon>
        <taxon>Vibrionaceae</taxon>
        <taxon>Vibrio</taxon>
    </lineage>
</organism>
<feature type="chain" id="PRO_5016434063" evidence="1">
    <location>
        <begin position="31"/>
        <end position="1238"/>
    </location>
</feature>
<feature type="domain" description="DUF6701" evidence="2">
    <location>
        <begin position="666"/>
        <end position="1232"/>
    </location>
</feature>
<name>A0A329EC37_VIBDI</name>
<protein>
    <submittedName>
        <fullName evidence="3">MSHA biogenesis protein MshQ</fullName>
    </submittedName>
</protein>
<dbReference type="Pfam" id="PF20419">
    <property type="entry name" value="DUF6701"/>
    <property type="match status" value="1"/>
</dbReference>
<dbReference type="Proteomes" id="UP000248729">
    <property type="component" value="Unassembled WGS sequence"/>
</dbReference>
<keyword evidence="1" id="KW-0732">Signal</keyword>
<dbReference type="EMBL" id="QLTR01000009">
    <property type="protein sequence ID" value="RAS64489.1"/>
    <property type="molecule type" value="Genomic_DNA"/>
</dbReference>
<dbReference type="InterPro" id="IPR046524">
    <property type="entry name" value="DUF6701"/>
</dbReference>
<sequence length="1238" mass="134703">MGEGVNNVKFGRILNLLLVLFACWSSFAMAFDVATCSALKSNNNFSIKYSISEAKLREVIYVEKGVGNAKASASPIALWTNSQLISSPVIRDKVTEKDKSYNIWLTYDTADTANKQGILYYYLLQDGSWQLIASALADLRDLDSVNIDIIGSQVSNLECDSALTLPPLPEVSTPLEVCDYFPQPVQGWITKDTNYSVYDDYLSSELNLSDVTASISGWSDNYLADSQNIYTYTQDWQNGQSWQNLRVGFDTTTNTWISYKNPDASSCQGIGCYPGDDDGYLSQRKAATPEPLNVTFDASTSLEFSPDNYRNLCDGDVCDYDDSGSQILITIKRDLNSLSVNAYTGKPIVFKFYGGRKVTKLTLSDNSGLYLPESANVYFGQIIVDGNGNTTLSFESGVRLNIVGDGTDATGVESADFRMGNPIMFSHIGAGSDYVIPTFYGPSASMHLKSKKEIKAFIIAKQAFFDVDVSIEGSVTANYLWVNSGIRVSRTTVSKDCWQPGGPKDDYTLVLSPTSDIALVCESLSPTLTVMSNGAVATDFNGTATVNVNGVETSVSITNGTATIDLSSNGESQTVSVNASLDGYSDVNSVSGSYQFVPFKFAVDDQYVIANKQQLTMVSALACSSGEQVDVGYNGQPTVSSSWQQPSNGSGELSFSPVLQGGISTEASRGLKLEDSGEMVVTLTDESFDCSDLDDCPIEGNGKLTGQFTVYSRPWTFAICSTSDTNLDSATGNSDGGNGFIPAGETFSAQVIPLKYQSNLTGEVATDSDWCRPSNITTNFFLAHSFGNKIKLSSEVASPTNANSTALLASDDDLSIDRVNNGQEYLFTNLYWDEVGSLKVMAATESYDATCSSVSGLQAWYECTQRGYREIGRFYPAYFEITQSDWSVSEQKNISYLSQPYDLAEFKVFSRTSKGSSVRNYDKFAGGLRATLNILQDEDIGSDRLALSVSDDNNWQYDTSSSESNWHLADLSAVFYRDVTLNSSGKHVSEVDGPFNVPTEDLIGDELSTSTRFGFVVQGGVDPVETRGQVLTSCLNESSEFNAEGELSSCNLLFPTQPPSRYGRMKLFDVGGTSTISSIRVPLQIEYWNGTQFVVNTDDSNSVFSTDGNKTCQQVLWRELIDGAAIVQEASLAGAAGEKTVSEGASSLVTAEPATTDVGYIRQQVRFWLRLDNDNTVSQQGCSSASVSKAQPWLRYNWWKNQDGSINEDEDPSAVVTFGIHRGNDRIIFRGESNLTGQ</sequence>
<comment type="caution">
    <text evidence="3">The sequence shown here is derived from an EMBL/GenBank/DDBJ whole genome shotgun (WGS) entry which is preliminary data.</text>
</comment>
<evidence type="ECO:0000313" key="4">
    <source>
        <dbReference type="Proteomes" id="UP000248729"/>
    </source>
</evidence>
<feature type="signal peptide" evidence="1">
    <location>
        <begin position="1"/>
        <end position="30"/>
    </location>
</feature>